<reference evidence="1" key="2">
    <citation type="submission" date="2015-02" db="EMBL/GenBank/DDBJ databases">
        <authorList>
            <person name="Chooi Y.-H."/>
        </authorList>
    </citation>
    <scope>NUCLEOTIDE SEQUENCE</scope>
</reference>
<proteinExistence type="evidence at transcript level"/>
<name>A0A0P0DIU3_9ARAC</name>
<evidence type="ECO:0000313" key="1">
    <source>
        <dbReference type="EMBL" id="ALJ10879.1"/>
    </source>
</evidence>
<protein>
    <submittedName>
        <fullName evidence="1">Troponin I</fullName>
    </submittedName>
</protein>
<organism evidence="1">
    <name type="scientific">Dolomedes sulfureus</name>
    <dbReference type="NCBI Taxonomy" id="492288"/>
    <lineage>
        <taxon>Eukaryota</taxon>
        <taxon>Metazoa</taxon>
        <taxon>Ecdysozoa</taxon>
        <taxon>Arthropoda</taxon>
        <taxon>Chelicerata</taxon>
        <taxon>Arachnida</taxon>
        <taxon>Araneae</taxon>
        <taxon>Araneomorphae</taxon>
        <taxon>Entelegynae</taxon>
        <taxon>Lycosoidea</taxon>
        <taxon>Pisauridae</taxon>
        <taxon>Dolomedes</taxon>
    </lineage>
</organism>
<reference evidence="1" key="1">
    <citation type="journal article" date="2015" name="PLoS ONE">
        <title>A Comparative Analysis of the Venom Gland Transcriptomes of the Fishing Spiders Dolomedes mizhoanus and Dolomedes sulfurous.</title>
        <authorList>
            <person name="Xu X."/>
            <person name="Wang H."/>
            <person name="Zhang F."/>
            <person name="Hu Z."/>
            <person name="Liang S."/>
            <person name="Liu Z."/>
        </authorList>
    </citation>
    <scope>NUCLEOTIDE SEQUENCE</scope>
</reference>
<accession>A0A0P0DIU3</accession>
<dbReference type="AlphaFoldDB" id="A0A0P0DIU3"/>
<sequence length="35" mass="4320">MKLHCKQFAKNTIKEFVNWKKQNLIWNTKWGKKIS</sequence>
<dbReference type="EMBL" id="KP777737">
    <property type="protein sequence ID" value="ALJ10879.1"/>
    <property type="molecule type" value="mRNA"/>
</dbReference>